<dbReference type="InterPro" id="IPR036890">
    <property type="entry name" value="HATPase_C_sf"/>
</dbReference>
<name>A0A7Z2JHE1_9BURK</name>
<dbReference type="SUPFAM" id="SSF158472">
    <property type="entry name" value="HAMP domain-like"/>
    <property type="match status" value="1"/>
</dbReference>
<keyword evidence="5" id="KW-0808">Transferase</keyword>
<keyword evidence="10 11" id="KW-0472">Membrane</keyword>
<dbReference type="EC" id="2.7.13.3" evidence="3"/>
<dbReference type="GO" id="GO:0000155">
    <property type="term" value="F:phosphorelay sensor kinase activity"/>
    <property type="evidence" value="ECO:0007669"/>
    <property type="project" value="InterPro"/>
</dbReference>
<evidence type="ECO:0000256" key="3">
    <source>
        <dbReference type="ARBA" id="ARBA00012438"/>
    </source>
</evidence>
<evidence type="ECO:0000256" key="9">
    <source>
        <dbReference type="ARBA" id="ARBA00023012"/>
    </source>
</evidence>
<dbReference type="SMART" id="SM00387">
    <property type="entry name" value="HATPase_c"/>
    <property type="match status" value="1"/>
</dbReference>
<evidence type="ECO:0000256" key="10">
    <source>
        <dbReference type="ARBA" id="ARBA00023136"/>
    </source>
</evidence>
<dbReference type="InterPro" id="IPR005467">
    <property type="entry name" value="His_kinase_dom"/>
</dbReference>
<evidence type="ECO:0000256" key="8">
    <source>
        <dbReference type="ARBA" id="ARBA00022989"/>
    </source>
</evidence>
<keyword evidence="9" id="KW-0902">Two-component regulatory system</keyword>
<keyword evidence="15" id="KW-1185">Reference proteome</keyword>
<evidence type="ECO:0000259" key="13">
    <source>
        <dbReference type="PROSITE" id="PS50885"/>
    </source>
</evidence>
<evidence type="ECO:0000256" key="4">
    <source>
        <dbReference type="ARBA" id="ARBA00022553"/>
    </source>
</evidence>
<dbReference type="PANTHER" id="PTHR45436">
    <property type="entry name" value="SENSOR HISTIDINE KINASE YKOH"/>
    <property type="match status" value="1"/>
</dbReference>
<organism evidence="14 15">
    <name type="scientific">Paraburkholderia acidisoli</name>
    <dbReference type="NCBI Taxonomy" id="2571748"/>
    <lineage>
        <taxon>Bacteria</taxon>
        <taxon>Pseudomonadati</taxon>
        <taxon>Pseudomonadota</taxon>
        <taxon>Betaproteobacteria</taxon>
        <taxon>Burkholderiales</taxon>
        <taxon>Burkholderiaceae</taxon>
        <taxon>Paraburkholderia</taxon>
    </lineage>
</organism>
<evidence type="ECO:0000256" key="1">
    <source>
        <dbReference type="ARBA" id="ARBA00000085"/>
    </source>
</evidence>
<dbReference type="AlphaFoldDB" id="A0A7Z2JHE1"/>
<dbReference type="GO" id="GO:0005886">
    <property type="term" value="C:plasma membrane"/>
    <property type="evidence" value="ECO:0007669"/>
    <property type="project" value="TreeGrafter"/>
</dbReference>
<dbReference type="SUPFAM" id="SSF47384">
    <property type="entry name" value="Homodimeric domain of signal transducing histidine kinase"/>
    <property type="match status" value="1"/>
</dbReference>
<dbReference type="SUPFAM" id="SSF55874">
    <property type="entry name" value="ATPase domain of HSP90 chaperone/DNA topoisomerase II/histidine kinase"/>
    <property type="match status" value="1"/>
</dbReference>
<dbReference type="InterPro" id="IPR003661">
    <property type="entry name" value="HisK_dim/P_dom"/>
</dbReference>
<keyword evidence="8 11" id="KW-1133">Transmembrane helix</keyword>
<protein>
    <recommendedName>
        <fullName evidence="3">histidine kinase</fullName>
        <ecNumber evidence="3">2.7.13.3</ecNumber>
    </recommendedName>
</protein>
<dbReference type="PROSITE" id="PS50109">
    <property type="entry name" value="HIS_KIN"/>
    <property type="match status" value="1"/>
</dbReference>
<evidence type="ECO:0000256" key="11">
    <source>
        <dbReference type="SAM" id="Phobius"/>
    </source>
</evidence>
<evidence type="ECO:0000256" key="6">
    <source>
        <dbReference type="ARBA" id="ARBA00022692"/>
    </source>
</evidence>
<evidence type="ECO:0000313" key="15">
    <source>
        <dbReference type="Proteomes" id="UP000433577"/>
    </source>
</evidence>
<dbReference type="InterPro" id="IPR003594">
    <property type="entry name" value="HATPase_dom"/>
</dbReference>
<dbReference type="KEGG" id="pacs:FAZ98_22745"/>
<evidence type="ECO:0000313" key="14">
    <source>
        <dbReference type="EMBL" id="QGZ64656.1"/>
    </source>
</evidence>
<evidence type="ECO:0000256" key="7">
    <source>
        <dbReference type="ARBA" id="ARBA00022777"/>
    </source>
</evidence>
<dbReference type="Proteomes" id="UP000433577">
    <property type="component" value="Chromosome 3"/>
</dbReference>
<dbReference type="InterPro" id="IPR036097">
    <property type="entry name" value="HisK_dim/P_sf"/>
</dbReference>
<comment type="catalytic activity">
    <reaction evidence="1">
        <text>ATP + protein L-histidine = ADP + protein N-phospho-L-histidine.</text>
        <dbReference type="EC" id="2.7.13.3"/>
    </reaction>
</comment>
<sequence>MSTLWIERNRKPAAATLAEAGPAPRQGQNWHTTTFRWLTAYAVIFSLGFMVLLGLIQYSVTGAMEREADSGLRWQLRYFDSRDDADLPRAIASRATHGGGLFHSHYGLFAANGRHLAGDLDEAPRLRRYDHVDQAHESATGQTMTQRVGTVRRELRAMGEIRPDGNVLIVARTLDDVRRVHAELVKALVAGGIVCLSASVLGGLLIGLRQVRRVAAMRKATAAIAAGDLSLRLPVKGFDEIDMLAQLVNRMLDEVERLMTEVKFAADGIAHDLRTPLTRLRFSLANAKAEADRLKAGEVASLLWGARDEVDALIARFTAMLRIAQLGTRQRRAAFTYVDLAPLIHDLCELYRPLAEDKRVQIHTSIAPVETVWADRELLFEAFSNLLDNAVKFSPDDGHVHVCLELEEAGARLRIFDNGPGIPEAERNLVLNHFYRSRHTAHVSGSGLGLGIVSAIVRLHDFRLSLGGSEQGAIVCVECWPHEPDAG</sequence>
<keyword evidence="7" id="KW-0418">Kinase</keyword>
<dbReference type="InterPro" id="IPR003660">
    <property type="entry name" value="HAMP_dom"/>
</dbReference>
<keyword evidence="6 11" id="KW-0812">Transmembrane</keyword>
<dbReference type="InterPro" id="IPR004358">
    <property type="entry name" value="Sig_transdc_His_kin-like_C"/>
</dbReference>
<dbReference type="InterPro" id="IPR050428">
    <property type="entry name" value="TCS_sensor_his_kinase"/>
</dbReference>
<dbReference type="PROSITE" id="PS50885">
    <property type="entry name" value="HAMP"/>
    <property type="match status" value="1"/>
</dbReference>
<dbReference type="CDD" id="cd00082">
    <property type="entry name" value="HisKA"/>
    <property type="match status" value="1"/>
</dbReference>
<dbReference type="Gene3D" id="1.10.287.130">
    <property type="match status" value="1"/>
</dbReference>
<dbReference type="PRINTS" id="PR00344">
    <property type="entry name" value="BCTRLSENSOR"/>
</dbReference>
<dbReference type="Pfam" id="PF00672">
    <property type="entry name" value="HAMP"/>
    <property type="match status" value="1"/>
</dbReference>
<evidence type="ECO:0000256" key="5">
    <source>
        <dbReference type="ARBA" id="ARBA00022679"/>
    </source>
</evidence>
<dbReference type="CDD" id="cd06225">
    <property type="entry name" value="HAMP"/>
    <property type="match status" value="1"/>
</dbReference>
<reference evidence="14 15" key="1">
    <citation type="submission" date="2019-12" db="EMBL/GenBank/DDBJ databases">
        <title>Paraburkholderia acidiphila 7Q-K02 sp. nov and Paraburkholderia acidisoli DHF22 sp. nov., two strains isolated from forest soil.</title>
        <authorList>
            <person name="Gao Z."/>
            <person name="Qiu L."/>
        </authorList>
    </citation>
    <scope>NUCLEOTIDE SEQUENCE [LARGE SCALE GENOMIC DNA]</scope>
    <source>
        <strain evidence="14 15">DHF22</strain>
    </source>
</reference>
<dbReference type="Pfam" id="PF02518">
    <property type="entry name" value="HATPase_c"/>
    <property type="match status" value="1"/>
</dbReference>
<keyword evidence="4" id="KW-0597">Phosphoprotein</keyword>
<evidence type="ECO:0000256" key="2">
    <source>
        <dbReference type="ARBA" id="ARBA00004370"/>
    </source>
</evidence>
<proteinExistence type="predicted"/>
<dbReference type="SMART" id="SM00304">
    <property type="entry name" value="HAMP"/>
    <property type="match status" value="1"/>
</dbReference>
<dbReference type="RefSeq" id="WP_158954304.1">
    <property type="nucleotide sequence ID" value="NZ_CP046915.1"/>
</dbReference>
<gene>
    <name evidence="14" type="ORF">FAZ98_22745</name>
</gene>
<feature type="transmembrane region" description="Helical" evidence="11">
    <location>
        <begin position="35"/>
        <end position="56"/>
    </location>
</feature>
<feature type="domain" description="Histidine kinase" evidence="12">
    <location>
        <begin position="268"/>
        <end position="478"/>
    </location>
</feature>
<dbReference type="PANTHER" id="PTHR45436:SF8">
    <property type="entry name" value="HISTIDINE KINASE"/>
    <property type="match status" value="1"/>
</dbReference>
<evidence type="ECO:0000259" key="12">
    <source>
        <dbReference type="PROSITE" id="PS50109"/>
    </source>
</evidence>
<accession>A0A7Z2JHE1</accession>
<comment type="subcellular location">
    <subcellularLocation>
        <location evidence="2">Membrane</location>
    </subcellularLocation>
</comment>
<feature type="domain" description="HAMP" evidence="13">
    <location>
        <begin position="208"/>
        <end position="260"/>
    </location>
</feature>
<feature type="transmembrane region" description="Helical" evidence="11">
    <location>
        <begin position="187"/>
        <end position="208"/>
    </location>
</feature>
<dbReference type="EMBL" id="CP046915">
    <property type="protein sequence ID" value="QGZ64656.1"/>
    <property type="molecule type" value="Genomic_DNA"/>
</dbReference>
<dbReference type="OrthoDB" id="9809766at2"/>
<dbReference type="Gene3D" id="3.30.565.10">
    <property type="entry name" value="Histidine kinase-like ATPase, C-terminal domain"/>
    <property type="match status" value="1"/>
</dbReference>